<gene>
    <name evidence="2" type="ORF">WAK64_06565</name>
</gene>
<accession>A0ABU8HC28</accession>
<dbReference type="RefSeq" id="WP_336586153.1">
    <property type="nucleotide sequence ID" value="NZ_JBBAXC010000004.1"/>
</dbReference>
<comment type="caution">
    <text evidence="2">The sequence shown here is derived from an EMBL/GenBank/DDBJ whole genome shotgun (WGS) entry which is preliminary data.</text>
</comment>
<keyword evidence="3" id="KW-1185">Reference proteome</keyword>
<dbReference type="InterPro" id="IPR002925">
    <property type="entry name" value="Dienelactn_hydro"/>
</dbReference>
<protein>
    <submittedName>
        <fullName evidence="2">Dienelactone hydrolase family protein</fullName>
    </submittedName>
</protein>
<dbReference type="SUPFAM" id="SSF53474">
    <property type="entry name" value="alpha/beta-Hydrolases"/>
    <property type="match status" value="1"/>
</dbReference>
<proteinExistence type="predicted"/>
<dbReference type="Pfam" id="PF01738">
    <property type="entry name" value="DLH"/>
    <property type="match status" value="1"/>
</dbReference>
<dbReference type="Gene3D" id="3.40.50.1820">
    <property type="entry name" value="alpha/beta hydrolase"/>
    <property type="match status" value="1"/>
</dbReference>
<dbReference type="InterPro" id="IPR050565">
    <property type="entry name" value="LYPA1-2/EST-like"/>
</dbReference>
<dbReference type="GO" id="GO:0016787">
    <property type="term" value="F:hydrolase activity"/>
    <property type="evidence" value="ECO:0007669"/>
    <property type="project" value="UniProtKB-KW"/>
</dbReference>
<keyword evidence="2" id="KW-0378">Hydrolase</keyword>
<dbReference type="Proteomes" id="UP001312865">
    <property type="component" value="Unassembled WGS sequence"/>
</dbReference>
<feature type="domain" description="Dienelactone hydrolase" evidence="1">
    <location>
        <begin position="21"/>
        <end position="217"/>
    </location>
</feature>
<dbReference type="InterPro" id="IPR029058">
    <property type="entry name" value="AB_hydrolase_fold"/>
</dbReference>
<reference evidence="2 3" key="1">
    <citation type="journal article" date="2018" name="J. Microbiol.">
        <title>Bacillus spongiae sp. nov., isolated from sponge of Jeju Island.</title>
        <authorList>
            <person name="Lee G.E."/>
            <person name="Im W.T."/>
            <person name="Park J.S."/>
        </authorList>
    </citation>
    <scope>NUCLEOTIDE SEQUENCE [LARGE SCALE GENOMIC DNA]</scope>
    <source>
        <strain evidence="2 3">135PIL107-10</strain>
    </source>
</reference>
<name>A0ABU8HC28_9BACI</name>
<organism evidence="2 3">
    <name type="scientific">Bacillus spongiae</name>
    <dbReference type="NCBI Taxonomy" id="2683610"/>
    <lineage>
        <taxon>Bacteria</taxon>
        <taxon>Bacillati</taxon>
        <taxon>Bacillota</taxon>
        <taxon>Bacilli</taxon>
        <taxon>Bacillales</taxon>
        <taxon>Bacillaceae</taxon>
        <taxon>Bacillus</taxon>
    </lineage>
</organism>
<evidence type="ECO:0000313" key="2">
    <source>
        <dbReference type="EMBL" id="MEI5906719.1"/>
    </source>
</evidence>
<dbReference type="PANTHER" id="PTHR10655:SF17">
    <property type="entry name" value="LYSOPHOSPHOLIPASE-LIKE PROTEIN 1"/>
    <property type="match status" value="1"/>
</dbReference>
<dbReference type="EMBL" id="JBBAXC010000004">
    <property type="protein sequence ID" value="MEI5906719.1"/>
    <property type="molecule type" value="Genomic_DNA"/>
</dbReference>
<evidence type="ECO:0000313" key="3">
    <source>
        <dbReference type="Proteomes" id="UP001312865"/>
    </source>
</evidence>
<sequence length="234" mass="27096">MNKHTIPYKLYPVTDADKRRTIVLYHGWGSSVASYDNWGKSLSAKGFQVVIPELLYHDTRSPLQNYHDKSVLNEYFWKAVFWMIDEAREFLLPFYEKREDIILIGSSFGGFIASGIFSSIPYLGGLVNINGTGAFCSFENNIRAFSGEAPLSGGELQKFLTYDPLEKRVNKAPILLLHGDLDSVIPIQSKREYEQYLRRSTDTVNFITYKDVNHTITLEMEQDLFDWLERHYER</sequence>
<dbReference type="PANTHER" id="PTHR10655">
    <property type="entry name" value="LYSOPHOSPHOLIPASE-RELATED"/>
    <property type="match status" value="1"/>
</dbReference>
<evidence type="ECO:0000259" key="1">
    <source>
        <dbReference type="Pfam" id="PF01738"/>
    </source>
</evidence>